<proteinExistence type="predicted"/>
<geneLocation type="mitochondrion" evidence="2"/>
<protein>
    <submittedName>
        <fullName evidence="2">Uncharacterized protein</fullName>
    </submittedName>
</protein>
<organism evidence="2">
    <name type="scientific">Picea sitchensis</name>
    <name type="common">Sitka spruce</name>
    <name type="synonym">Pinus sitchensis</name>
    <dbReference type="NCBI Taxonomy" id="3332"/>
    <lineage>
        <taxon>Eukaryota</taxon>
        <taxon>Viridiplantae</taxon>
        <taxon>Streptophyta</taxon>
        <taxon>Embryophyta</taxon>
        <taxon>Tracheophyta</taxon>
        <taxon>Spermatophyta</taxon>
        <taxon>Pinopsida</taxon>
        <taxon>Pinidae</taxon>
        <taxon>Conifers I</taxon>
        <taxon>Pinales</taxon>
        <taxon>Pinaceae</taxon>
        <taxon>Picea</taxon>
    </lineage>
</organism>
<evidence type="ECO:0000313" key="2">
    <source>
        <dbReference type="EMBL" id="QHR91695.1"/>
    </source>
</evidence>
<sequence length="71" mass="7418">MAMNLTLEPKGMLREVLHHILHRSNALGPGGFYLDSTVSPTSAPTIASISAGLCTDKREPGPRSTGVGSQS</sequence>
<feature type="region of interest" description="Disordered" evidence="1">
    <location>
        <begin position="51"/>
        <end position="71"/>
    </location>
</feature>
<reference evidence="2" key="1">
    <citation type="submission" date="2019-03" db="EMBL/GenBank/DDBJ databases">
        <title>Largest Complete Mitochondrial Genome of a Gymnosperm, Sitka Spruce (Picea sitchensis), Indicates Complex Physical Structure.</title>
        <authorList>
            <person name="Jackman S.D."/>
            <person name="Coombe L."/>
            <person name="Warren R."/>
            <person name="Kirk H."/>
            <person name="Trinh E."/>
            <person name="McLeod T."/>
            <person name="Pleasance S."/>
            <person name="Pandoh P."/>
            <person name="Zhao Y."/>
            <person name="Coope R."/>
            <person name="Bousquet J."/>
            <person name="Bohlmann J.C."/>
            <person name="Jones S.J.M."/>
            <person name="Birol I."/>
        </authorList>
    </citation>
    <scope>NUCLEOTIDE SEQUENCE</scope>
    <source>
        <strain evidence="2">Q903</strain>
    </source>
</reference>
<dbReference type="EMBL" id="MK697702">
    <property type="protein sequence ID" value="QHR91695.1"/>
    <property type="molecule type" value="Genomic_DNA"/>
</dbReference>
<name>A0A6B9XWS5_PICSI</name>
<keyword evidence="2" id="KW-0496">Mitochondrion</keyword>
<accession>A0A6B9XWS5</accession>
<gene>
    <name evidence="2" type="primary">orf05763</name>
    <name evidence="2" type="ORF">Q903MT_gene5731</name>
</gene>
<evidence type="ECO:0000256" key="1">
    <source>
        <dbReference type="SAM" id="MobiDB-lite"/>
    </source>
</evidence>
<dbReference type="AlphaFoldDB" id="A0A6B9XWS5"/>